<sequence>MTTLTRAGAGNWRRIRRWATPPSMIRAATQARLAGDWRAACAAANVDVELDEGQAKLFEDDLAHFAPDLLRWHLPRKPARGDTHLDARQVVHLAGDGPALYVGGTRLGFGSQRLRLFATDEPLDSDDWDDWEWDDGPRPFHALHDYRTRRHLWDARESGRLLEGCGWTHLPFHDPAGRPLPEAAWGATERVLALHDAGRFREAWQAAGADVPELPDDGSHWNTRILRRLWRGFLGEHLAVLDAARARGTDAVGIVFGWNYVLKLTGFTDQRLTGEWVGTGYRDRDADWHLDTRPYERPIDAELVRTGTIPASWLHPLVHAAFFPEAVAPSPRVGATAVPEARLRCRDGAWHHVRMAGGRFEIPHSDEERRREQALLALGGEVHGCIAAERNWREPHAKLPRALHELRRDLMLRAQQGDLPGVVELLDAGVDPHARDPHGRTLLHHISGLMAAPDDLTLFDRLIGLGLDVHARDRRGMTPLQTAVYDTGSAELVRALLAAGADPDGEDDNGVSVADTLDRFGRPELKTLLQSG</sequence>
<evidence type="ECO:0000256" key="1">
    <source>
        <dbReference type="ARBA" id="ARBA00022737"/>
    </source>
</evidence>
<protein>
    <recommendedName>
        <fullName evidence="6">Ankyrin repeat domain-containing protein</fullName>
    </recommendedName>
</protein>
<dbReference type="Gene3D" id="1.25.40.20">
    <property type="entry name" value="Ankyrin repeat-containing domain"/>
    <property type="match status" value="1"/>
</dbReference>
<dbReference type="RefSeq" id="WP_344503342.1">
    <property type="nucleotide sequence ID" value="NZ_BAAAQD010000007.1"/>
</dbReference>
<dbReference type="SUPFAM" id="SSF48403">
    <property type="entry name" value="Ankyrin repeat"/>
    <property type="match status" value="1"/>
</dbReference>
<dbReference type="EMBL" id="BAAAQD010000007">
    <property type="protein sequence ID" value="GAA1519432.1"/>
    <property type="molecule type" value="Genomic_DNA"/>
</dbReference>
<dbReference type="Proteomes" id="UP001501470">
    <property type="component" value="Unassembled WGS sequence"/>
</dbReference>
<reference evidence="4 5" key="1">
    <citation type="journal article" date="2019" name="Int. J. Syst. Evol. Microbiol.">
        <title>The Global Catalogue of Microorganisms (GCM) 10K type strain sequencing project: providing services to taxonomists for standard genome sequencing and annotation.</title>
        <authorList>
            <consortium name="The Broad Institute Genomics Platform"/>
            <consortium name="The Broad Institute Genome Sequencing Center for Infectious Disease"/>
            <person name="Wu L."/>
            <person name="Ma J."/>
        </authorList>
    </citation>
    <scope>NUCLEOTIDE SEQUENCE [LARGE SCALE GENOMIC DNA]</scope>
    <source>
        <strain evidence="4 5">JCM 15933</strain>
    </source>
</reference>
<dbReference type="PANTHER" id="PTHR24189">
    <property type="entry name" value="MYOTROPHIN"/>
    <property type="match status" value="1"/>
</dbReference>
<dbReference type="InterPro" id="IPR002110">
    <property type="entry name" value="Ankyrin_rpt"/>
</dbReference>
<evidence type="ECO:0008006" key="6">
    <source>
        <dbReference type="Google" id="ProtNLM"/>
    </source>
</evidence>
<proteinExistence type="predicted"/>
<keyword evidence="5" id="KW-1185">Reference proteome</keyword>
<dbReference type="SMART" id="SM00248">
    <property type="entry name" value="ANK"/>
    <property type="match status" value="3"/>
</dbReference>
<evidence type="ECO:0000313" key="4">
    <source>
        <dbReference type="EMBL" id="GAA1519432.1"/>
    </source>
</evidence>
<evidence type="ECO:0000256" key="3">
    <source>
        <dbReference type="PROSITE-ProRule" id="PRU00023"/>
    </source>
</evidence>
<comment type="caution">
    <text evidence="4">The sequence shown here is derived from an EMBL/GenBank/DDBJ whole genome shotgun (WGS) entry which is preliminary data.</text>
</comment>
<keyword evidence="1" id="KW-0677">Repeat</keyword>
<name>A0ABN2AIR3_9ACTN</name>
<dbReference type="Pfam" id="PF12796">
    <property type="entry name" value="Ank_2"/>
    <property type="match status" value="1"/>
</dbReference>
<feature type="repeat" description="ANK" evidence="3">
    <location>
        <begin position="475"/>
        <end position="508"/>
    </location>
</feature>
<dbReference type="PANTHER" id="PTHR24189:SF50">
    <property type="entry name" value="ANKYRIN REPEAT AND SOCS BOX PROTEIN 2"/>
    <property type="match status" value="1"/>
</dbReference>
<dbReference type="PROSITE" id="PS50297">
    <property type="entry name" value="ANK_REP_REGION"/>
    <property type="match status" value="1"/>
</dbReference>
<evidence type="ECO:0000313" key="5">
    <source>
        <dbReference type="Proteomes" id="UP001501470"/>
    </source>
</evidence>
<keyword evidence="2 3" id="KW-0040">ANK repeat</keyword>
<accession>A0ABN2AIR3</accession>
<dbReference type="InterPro" id="IPR050745">
    <property type="entry name" value="Multifunctional_regulatory"/>
</dbReference>
<gene>
    <name evidence="4" type="ORF">GCM10009827_038470</name>
</gene>
<evidence type="ECO:0000256" key="2">
    <source>
        <dbReference type="ARBA" id="ARBA00023043"/>
    </source>
</evidence>
<dbReference type="PROSITE" id="PS50088">
    <property type="entry name" value="ANK_REPEAT"/>
    <property type="match status" value="1"/>
</dbReference>
<dbReference type="InterPro" id="IPR036770">
    <property type="entry name" value="Ankyrin_rpt-contain_sf"/>
</dbReference>
<organism evidence="4 5">
    <name type="scientific">Dactylosporangium maewongense</name>
    <dbReference type="NCBI Taxonomy" id="634393"/>
    <lineage>
        <taxon>Bacteria</taxon>
        <taxon>Bacillati</taxon>
        <taxon>Actinomycetota</taxon>
        <taxon>Actinomycetes</taxon>
        <taxon>Micromonosporales</taxon>
        <taxon>Micromonosporaceae</taxon>
        <taxon>Dactylosporangium</taxon>
    </lineage>
</organism>